<dbReference type="KEGG" id="ful:C4N20_14460"/>
<feature type="chain" id="PRO_5043298105" description="Toxin-antitoxin system YwqK family antitoxin" evidence="1">
    <location>
        <begin position="19"/>
        <end position="165"/>
    </location>
</feature>
<protein>
    <recommendedName>
        <fullName evidence="4">Toxin-antitoxin system YwqK family antitoxin</fullName>
    </recommendedName>
</protein>
<dbReference type="AlphaFoldDB" id="A0AAX1TVA6"/>
<dbReference type="GeneID" id="78456026"/>
<proteinExistence type="predicted"/>
<evidence type="ECO:0000313" key="3">
    <source>
        <dbReference type="Proteomes" id="UP000249008"/>
    </source>
</evidence>
<name>A0AAX1TVA6_9FUSO</name>
<evidence type="ECO:0000256" key="1">
    <source>
        <dbReference type="SAM" id="SignalP"/>
    </source>
</evidence>
<feature type="signal peptide" evidence="1">
    <location>
        <begin position="1"/>
        <end position="18"/>
    </location>
</feature>
<dbReference type="RefSeq" id="WP_005977336.1">
    <property type="nucleotide sequence ID" value="NZ_BAABXY010000001.1"/>
</dbReference>
<accession>A0AAX1TVA6</accession>
<keyword evidence="1" id="KW-0732">Signal</keyword>
<evidence type="ECO:0008006" key="4">
    <source>
        <dbReference type="Google" id="ProtNLM"/>
    </source>
</evidence>
<organism evidence="2 3">
    <name type="scientific">Fusobacterium ulcerans</name>
    <dbReference type="NCBI Taxonomy" id="861"/>
    <lineage>
        <taxon>Bacteria</taxon>
        <taxon>Fusobacteriati</taxon>
        <taxon>Fusobacteriota</taxon>
        <taxon>Fusobacteriia</taxon>
        <taxon>Fusobacteriales</taxon>
        <taxon>Fusobacteriaceae</taxon>
        <taxon>Fusobacterium</taxon>
    </lineage>
</organism>
<dbReference type="Proteomes" id="UP000249008">
    <property type="component" value="Chromosome 1"/>
</dbReference>
<dbReference type="EMBL" id="LS483487">
    <property type="protein sequence ID" value="SQJ02568.1"/>
    <property type="molecule type" value="Genomic_DNA"/>
</dbReference>
<evidence type="ECO:0000313" key="2">
    <source>
        <dbReference type="EMBL" id="SQJ02568.1"/>
    </source>
</evidence>
<dbReference type="Gene3D" id="3.90.930.1">
    <property type="match status" value="1"/>
</dbReference>
<gene>
    <name evidence="2" type="ORF">NCTC12112_01464</name>
</gene>
<dbReference type="SUPFAM" id="SSF82185">
    <property type="entry name" value="Histone H3 K4-specific methyltransferase SET7/9 N-terminal domain"/>
    <property type="match status" value="1"/>
</dbReference>
<sequence length="165" mass="19059">MKKIVSLVFLFLSAVSFSERLVVNPNLYIDSSIIFIKGEDKAYTGTLVNKDEEGRLLNSVDYKNGRLNGQAVFYYPSGCIEYLGIFKDEEPLCITLYYTNGNIFQKRYINQDNSEVLEEYYLNGEKAKEYVSPSKNENLIWNNIYYSGGKIKKDEFTDPEFEVAE</sequence>
<reference evidence="2 3" key="1">
    <citation type="submission" date="2018-06" db="EMBL/GenBank/DDBJ databases">
        <authorList>
            <consortium name="Pathogen Informatics"/>
            <person name="Doyle S."/>
        </authorList>
    </citation>
    <scope>NUCLEOTIDE SEQUENCE [LARGE SCALE GENOMIC DNA]</scope>
    <source>
        <strain evidence="2 3">NCTC12112</strain>
    </source>
</reference>